<dbReference type="AlphaFoldDB" id="A0A0E9V2T9"/>
<organism evidence="1">
    <name type="scientific">Anguilla anguilla</name>
    <name type="common">European freshwater eel</name>
    <name type="synonym">Muraena anguilla</name>
    <dbReference type="NCBI Taxonomy" id="7936"/>
    <lineage>
        <taxon>Eukaryota</taxon>
        <taxon>Metazoa</taxon>
        <taxon>Chordata</taxon>
        <taxon>Craniata</taxon>
        <taxon>Vertebrata</taxon>
        <taxon>Euteleostomi</taxon>
        <taxon>Actinopterygii</taxon>
        <taxon>Neopterygii</taxon>
        <taxon>Teleostei</taxon>
        <taxon>Anguilliformes</taxon>
        <taxon>Anguillidae</taxon>
        <taxon>Anguilla</taxon>
    </lineage>
</organism>
<name>A0A0E9V2T9_ANGAN</name>
<accession>A0A0E9V2T9</accession>
<evidence type="ECO:0000313" key="1">
    <source>
        <dbReference type="EMBL" id="JAH71588.1"/>
    </source>
</evidence>
<proteinExistence type="predicted"/>
<protein>
    <submittedName>
        <fullName evidence="1">Uncharacterized protein</fullName>
    </submittedName>
</protein>
<reference evidence="1" key="1">
    <citation type="submission" date="2014-11" db="EMBL/GenBank/DDBJ databases">
        <authorList>
            <person name="Amaro Gonzalez C."/>
        </authorList>
    </citation>
    <scope>NUCLEOTIDE SEQUENCE</scope>
</reference>
<sequence>MQLRCAVLILSLLIKVFSCVTWRWAARKLVRMGSSDVRLNKMMYQI</sequence>
<reference evidence="1" key="2">
    <citation type="journal article" date="2015" name="Fish Shellfish Immunol.">
        <title>Early steps in the European eel (Anguilla anguilla)-Vibrio vulnificus interaction in the gills: Role of the RtxA13 toxin.</title>
        <authorList>
            <person name="Callol A."/>
            <person name="Pajuelo D."/>
            <person name="Ebbesson L."/>
            <person name="Teles M."/>
            <person name="MacKenzie S."/>
            <person name="Amaro C."/>
        </authorList>
    </citation>
    <scope>NUCLEOTIDE SEQUENCE</scope>
</reference>
<dbReference type="EMBL" id="GBXM01036989">
    <property type="protein sequence ID" value="JAH71588.1"/>
    <property type="molecule type" value="Transcribed_RNA"/>
</dbReference>